<keyword evidence="8" id="KW-1185">Reference proteome</keyword>
<dbReference type="Gene3D" id="2.102.10.10">
    <property type="entry name" value="Rieske [2Fe-2S] iron-sulphur domain"/>
    <property type="match status" value="1"/>
</dbReference>
<dbReference type="Proteomes" id="UP001314635">
    <property type="component" value="Unassembled WGS sequence"/>
</dbReference>
<dbReference type="SUPFAM" id="SSF50022">
    <property type="entry name" value="ISP domain"/>
    <property type="match status" value="1"/>
</dbReference>
<sequence length="143" mass="15553">METLFAICATYEVDDGGARGFVLQRREPDGTAKPWPILVTRKGNHFYGFENACPHQGARLDQRAGEFMDEEGNFLVCGQHGARFDLDTGKCFIGPCQGSALAAIKLVIDDGDVCLSGIDLDEEDGLDIDDPEDDVPDVQITSD</sequence>
<reference evidence="8" key="1">
    <citation type="journal article" date="2021" name="ISME J.">
        <title>Evolutionary origin and ecological implication of a unique nif island in free-living Bradyrhizobium lineages.</title>
        <authorList>
            <person name="Tao J."/>
        </authorList>
    </citation>
    <scope>NUCLEOTIDE SEQUENCE [LARGE SCALE GENOMIC DNA]</scope>
    <source>
        <strain evidence="8">SZCCT0094</strain>
    </source>
</reference>
<feature type="region of interest" description="Disordered" evidence="5">
    <location>
        <begin position="124"/>
        <end position="143"/>
    </location>
</feature>
<dbReference type="PANTHER" id="PTHR40261">
    <property type="match status" value="1"/>
</dbReference>
<keyword evidence="2" id="KW-0479">Metal-binding</keyword>
<gene>
    <name evidence="7" type="ORF">JQ619_13680</name>
</gene>
<comment type="caution">
    <text evidence="7">The sequence shown here is derived from an EMBL/GenBank/DDBJ whole genome shotgun (WGS) entry which is preliminary data.</text>
</comment>
<keyword evidence="1" id="KW-0001">2Fe-2S</keyword>
<dbReference type="InterPro" id="IPR017941">
    <property type="entry name" value="Rieske_2Fe-2S"/>
</dbReference>
<evidence type="ECO:0000256" key="3">
    <source>
        <dbReference type="ARBA" id="ARBA00023004"/>
    </source>
</evidence>
<organism evidence="7 8">
    <name type="scientific">Bradyrhizobium denitrificans</name>
    <dbReference type="NCBI Taxonomy" id="2734912"/>
    <lineage>
        <taxon>Bacteria</taxon>
        <taxon>Pseudomonadati</taxon>
        <taxon>Pseudomonadota</taxon>
        <taxon>Alphaproteobacteria</taxon>
        <taxon>Hyphomicrobiales</taxon>
        <taxon>Nitrobacteraceae</taxon>
        <taxon>Bradyrhizobium</taxon>
    </lineage>
</organism>
<dbReference type="EMBL" id="JAFCLK010000011">
    <property type="protein sequence ID" value="MBR1136823.1"/>
    <property type="molecule type" value="Genomic_DNA"/>
</dbReference>
<evidence type="ECO:0000313" key="7">
    <source>
        <dbReference type="EMBL" id="MBR1136823.1"/>
    </source>
</evidence>
<dbReference type="InterPro" id="IPR036922">
    <property type="entry name" value="Rieske_2Fe-2S_sf"/>
</dbReference>
<keyword evidence="3" id="KW-0408">Iron</keyword>
<dbReference type="PROSITE" id="PS51296">
    <property type="entry name" value="RIESKE"/>
    <property type="match status" value="1"/>
</dbReference>
<dbReference type="PANTHER" id="PTHR40261:SF1">
    <property type="entry name" value="RIESKE DOMAIN-CONTAINING PROTEIN"/>
    <property type="match status" value="1"/>
</dbReference>
<dbReference type="RefSeq" id="WP_041750782.1">
    <property type="nucleotide sequence ID" value="NZ_JABFDP010000014.1"/>
</dbReference>
<feature type="domain" description="Rieske" evidence="6">
    <location>
        <begin position="19"/>
        <end position="115"/>
    </location>
</feature>
<dbReference type="CDD" id="cd03467">
    <property type="entry name" value="Rieske"/>
    <property type="match status" value="1"/>
</dbReference>
<name>A0ABS5G6D5_9BRAD</name>
<evidence type="ECO:0000259" key="6">
    <source>
        <dbReference type="PROSITE" id="PS51296"/>
    </source>
</evidence>
<evidence type="ECO:0000313" key="8">
    <source>
        <dbReference type="Proteomes" id="UP001314635"/>
    </source>
</evidence>
<feature type="compositionally biased region" description="Acidic residues" evidence="5">
    <location>
        <begin position="124"/>
        <end position="136"/>
    </location>
</feature>
<proteinExistence type="predicted"/>
<evidence type="ECO:0000256" key="5">
    <source>
        <dbReference type="SAM" id="MobiDB-lite"/>
    </source>
</evidence>
<dbReference type="Pfam" id="PF00355">
    <property type="entry name" value="Rieske"/>
    <property type="match status" value="1"/>
</dbReference>
<accession>A0ABS5G6D5</accession>
<evidence type="ECO:0000256" key="4">
    <source>
        <dbReference type="ARBA" id="ARBA00023014"/>
    </source>
</evidence>
<protein>
    <submittedName>
        <fullName evidence="7">Rieske (2Fe-2S) protein</fullName>
    </submittedName>
</protein>
<evidence type="ECO:0000256" key="2">
    <source>
        <dbReference type="ARBA" id="ARBA00022723"/>
    </source>
</evidence>
<evidence type="ECO:0000256" key="1">
    <source>
        <dbReference type="ARBA" id="ARBA00022714"/>
    </source>
</evidence>
<keyword evidence="4" id="KW-0411">Iron-sulfur</keyword>